<protein>
    <recommendedName>
        <fullName evidence="3">MRPL25 domain-containing protein</fullName>
    </recommendedName>
</protein>
<dbReference type="Proteomes" id="UP000269721">
    <property type="component" value="Unassembled WGS sequence"/>
</dbReference>
<accession>A0A4P9WBQ4</accession>
<keyword evidence="2" id="KW-1185">Reference proteome</keyword>
<proteinExistence type="predicted"/>
<evidence type="ECO:0000313" key="1">
    <source>
        <dbReference type="EMBL" id="RKO90059.1"/>
    </source>
</evidence>
<dbReference type="EMBL" id="KZ995745">
    <property type="protein sequence ID" value="RKO90059.1"/>
    <property type="molecule type" value="Genomic_DNA"/>
</dbReference>
<gene>
    <name evidence="1" type="ORF">BDK51DRAFT_26925</name>
</gene>
<dbReference type="OrthoDB" id="18529at2759"/>
<organism evidence="1 2">
    <name type="scientific">Blyttiomyces helicus</name>
    <dbReference type="NCBI Taxonomy" id="388810"/>
    <lineage>
        <taxon>Eukaryota</taxon>
        <taxon>Fungi</taxon>
        <taxon>Fungi incertae sedis</taxon>
        <taxon>Chytridiomycota</taxon>
        <taxon>Chytridiomycota incertae sedis</taxon>
        <taxon>Chytridiomycetes</taxon>
        <taxon>Chytridiomycetes incertae sedis</taxon>
        <taxon>Blyttiomyces</taxon>
    </lineage>
</organism>
<dbReference type="AlphaFoldDB" id="A0A4P9WBQ4"/>
<evidence type="ECO:0000313" key="2">
    <source>
        <dbReference type="Proteomes" id="UP000269721"/>
    </source>
</evidence>
<sequence>MSRRVSKSLAHLPSLLGVFARKNFPANRWPRFMPDDWILKQIAFPNPAAFRPRATDQAEIRHVCKMAGIDPVAYVGLPPEVEVVKALPNGPPKVATREIKRYERKKKIAENMAQMPERIAKWKEVSPGCHLSRIVGSLGVITANVFISTPSVTLQEKRKLKEAAKPEMPF</sequence>
<reference evidence="2" key="1">
    <citation type="journal article" date="2018" name="Nat. Microbiol.">
        <title>Leveraging single-cell genomics to expand the fungal tree of life.</title>
        <authorList>
            <person name="Ahrendt S.R."/>
            <person name="Quandt C.A."/>
            <person name="Ciobanu D."/>
            <person name="Clum A."/>
            <person name="Salamov A."/>
            <person name="Andreopoulos B."/>
            <person name="Cheng J.F."/>
            <person name="Woyke T."/>
            <person name="Pelin A."/>
            <person name="Henrissat B."/>
            <person name="Reynolds N.K."/>
            <person name="Benny G.L."/>
            <person name="Smith M.E."/>
            <person name="James T.Y."/>
            <person name="Grigoriev I.V."/>
        </authorList>
    </citation>
    <scope>NUCLEOTIDE SEQUENCE [LARGE SCALE GENOMIC DNA]</scope>
</reference>
<evidence type="ECO:0008006" key="3">
    <source>
        <dbReference type="Google" id="ProtNLM"/>
    </source>
</evidence>
<name>A0A4P9WBQ4_9FUNG</name>